<evidence type="ECO:0000313" key="2">
    <source>
        <dbReference type="Proteomes" id="UP001143910"/>
    </source>
</evidence>
<evidence type="ECO:0000313" key="1">
    <source>
        <dbReference type="EMBL" id="KAJ2955290.1"/>
    </source>
</evidence>
<name>A0ACC1MAG0_9HYPO</name>
<comment type="caution">
    <text evidence="1">The sequence shown here is derived from an EMBL/GenBank/DDBJ whole genome shotgun (WGS) entry which is preliminary data.</text>
</comment>
<proteinExistence type="predicted"/>
<reference evidence="1" key="1">
    <citation type="submission" date="2022-08" db="EMBL/GenBank/DDBJ databases">
        <title>Genome Sequence of Lecanicillium fungicola.</title>
        <authorList>
            <person name="Buettner E."/>
        </authorList>
    </citation>
    <scope>NUCLEOTIDE SEQUENCE</scope>
    <source>
        <strain evidence="1">Babe33</strain>
    </source>
</reference>
<keyword evidence="2" id="KW-1185">Reference proteome</keyword>
<accession>A0ACC1MAG0</accession>
<dbReference type="EMBL" id="JANJQO010003882">
    <property type="protein sequence ID" value="KAJ2955290.1"/>
    <property type="molecule type" value="Genomic_DNA"/>
</dbReference>
<gene>
    <name evidence="1" type="ORF">NQ176_g11409</name>
</gene>
<organism evidence="1 2">
    <name type="scientific">Zarea fungicola</name>
    <dbReference type="NCBI Taxonomy" id="93591"/>
    <lineage>
        <taxon>Eukaryota</taxon>
        <taxon>Fungi</taxon>
        <taxon>Dikarya</taxon>
        <taxon>Ascomycota</taxon>
        <taxon>Pezizomycotina</taxon>
        <taxon>Sordariomycetes</taxon>
        <taxon>Hypocreomycetidae</taxon>
        <taxon>Hypocreales</taxon>
        <taxon>Cordycipitaceae</taxon>
        <taxon>Zarea</taxon>
    </lineage>
</organism>
<protein>
    <submittedName>
        <fullName evidence="1">Uncharacterized protein</fullName>
    </submittedName>
</protein>
<sequence length="346" mass="39105">MLRAWHKRHFKFGNGVETELVLINAAESFTTEGGKSAVTLYCQKDALSRVAAPQQRQIYWLHVKHTSDVLNAIKVCSFSPAPCLPRDMCCVHKKGYRALALGLLDVVSPQNGDDVRRAKHAQARTIVARYDGEAEDDPLDRKTVTFFSTPYFAFRETQPGQPSSDSMQTLLSSQHGFDVSGRRNAVQVLSETQKWLGKEMMHVARMRSLLIGPEVLLTWGELPLSALCKDNIIIDDSDSRPLVTVRITNFYRKEYYSHVKHDISFALLTLALQGLNAQIMSLTGATEFEIWQDRPGVSYKVTSELWVKLLRDASTNLADIHLRMEPKHPRFQSEDALSSTQLQELE</sequence>
<dbReference type="Proteomes" id="UP001143910">
    <property type="component" value="Unassembled WGS sequence"/>
</dbReference>